<accession>A0A0V0T5E3</accession>
<comment type="caution">
    <text evidence="1">The sequence shown here is derived from an EMBL/GenBank/DDBJ whole genome shotgun (WGS) entry which is preliminary data.</text>
</comment>
<dbReference type="AlphaFoldDB" id="A0A0V0T5E3"/>
<sequence>MLNDKPMLAEPGNTHSPKIGLQNAEAILLWNATITGVVFQDYEKFRRLCYLNDLKRLWENYKLSYHVLINGRLSFESILCHLHSTEMTIVKTP</sequence>
<gene>
    <name evidence="1" type="ORF">T05_8286</name>
</gene>
<keyword evidence="2" id="KW-1185">Reference proteome</keyword>
<dbReference type="EMBL" id="JYDJ01000614">
    <property type="protein sequence ID" value="KRX34184.1"/>
    <property type="molecule type" value="Genomic_DNA"/>
</dbReference>
<dbReference type="Proteomes" id="UP000055048">
    <property type="component" value="Unassembled WGS sequence"/>
</dbReference>
<reference evidence="1 2" key="1">
    <citation type="submission" date="2015-01" db="EMBL/GenBank/DDBJ databases">
        <title>Evolution of Trichinella species and genotypes.</title>
        <authorList>
            <person name="Korhonen P.K."/>
            <person name="Edoardo P."/>
            <person name="Giuseppe L.R."/>
            <person name="Gasser R.B."/>
        </authorList>
    </citation>
    <scope>NUCLEOTIDE SEQUENCE [LARGE SCALE GENOMIC DNA]</scope>
    <source>
        <strain evidence="1">ISS417</strain>
    </source>
</reference>
<protein>
    <submittedName>
        <fullName evidence="1">Uncharacterized protein</fullName>
    </submittedName>
</protein>
<organism evidence="1 2">
    <name type="scientific">Trichinella murrelli</name>
    <dbReference type="NCBI Taxonomy" id="144512"/>
    <lineage>
        <taxon>Eukaryota</taxon>
        <taxon>Metazoa</taxon>
        <taxon>Ecdysozoa</taxon>
        <taxon>Nematoda</taxon>
        <taxon>Enoplea</taxon>
        <taxon>Dorylaimia</taxon>
        <taxon>Trichinellida</taxon>
        <taxon>Trichinellidae</taxon>
        <taxon>Trichinella</taxon>
    </lineage>
</organism>
<name>A0A0V0T5E3_9BILA</name>
<evidence type="ECO:0000313" key="2">
    <source>
        <dbReference type="Proteomes" id="UP000055048"/>
    </source>
</evidence>
<evidence type="ECO:0000313" key="1">
    <source>
        <dbReference type="EMBL" id="KRX34184.1"/>
    </source>
</evidence>
<proteinExistence type="predicted"/>